<evidence type="ECO:0000256" key="2">
    <source>
        <dbReference type="ARBA" id="ARBA00022737"/>
    </source>
</evidence>
<dbReference type="CDD" id="cd03215">
    <property type="entry name" value="ABC_Carb_Monos_II"/>
    <property type="match status" value="1"/>
</dbReference>
<dbReference type="GO" id="GO:0005524">
    <property type="term" value="F:ATP binding"/>
    <property type="evidence" value="ECO:0007669"/>
    <property type="project" value="UniProtKB-KW"/>
</dbReference>
<evidence type="ECO:0000256" key="1">
    <source>
        <dbReference type="ARBA" id="ARBA00022448"/>
    </source>
</evidence>
<reference evidence="6" key="1">
    <citation type="submission" date="2021-12" db="EMBL/GenBank/DDBJ databases">
        <title>Enterovibrio ZSDZ35 sp. nov. and Enterovibrio ZSDZ42 sp. nov., isolated from coastal seawater in Qingdao.</title>
        <authorList>
            <person name="Zhang P."/>
        </authorList>
    </citation>
    <scope>NUCLEOTIDE SEQUENCE</scope>
    <source>
        <strain evidence="6">ZSDZ35</strain>
    </source>
</reference>
<keyword evidence="3" id="KW-0547">Nucleotide-binding</keyword>
<comment type="caution">
    <text evidence="6">The sequence shown here is derived from an EMBL/GenBank/DDBJ whole genome shotgun (WGS) entry which is preliminary data.</text>
</comment>
<evidence type="ECO:0000256" key="3">
    <source>
        <dbReference type="ARBA" id="ARBA00022741"/>
    </source>
</evidence>
<sequence length="501" mass="54153">MDTLLCMEGIQKAFSGNPALRDASLQIVPGEVHALIGQNGAGKSTLIKILTGVYTRDSGSVLFAGKERLFTGPGDAQAHGVATIFQELNLVPLQSVTENIMMGHELKRLGCFIDWNACHQHAKKVLADFGIDIDVRAPLGDYSTAIQQLVAIARAVSLDTRLVIMDEPTSSLDDKEINVLFGVIRSLKARGVSVLYVSHFLEELFAVCDSVTIMRDGQTVEQRNIKNTNKLELISDMLGCDENSIQESGLTELKGGDHEVGETLLEAKDISTHHHLNNISITLKKNEIVGLGGLLGSGRTEAARAIFGVDALTSGNIKIRGEDVLIDSPSDAIALNIGFLSEDRKMEGIVPEMSVRENLTLAMVSKVSRSGIVNAEEEEALVQKYVTALGIKTADINQPISELSGGNQQKVLLARWLATEPDILILDEPTRGVDIGAKREIQTIIRDYVDQGNAVLLISSEFEELIEGADRIVVLNEGTAVSELVAPNITEDALVREMAGK</sequence>
<dbReference type="InterPro" id="IPR017871">
    <property type="entry name" value="ABC_transporter-like_CS"/>
</dbReference>
<evidence type="ECO:0000259" key="5">
    <source>
        <dbReference type="PROSITE" id="PS50893"/>
    </source>
</evidence>
<keyword evidence="1" id="KW-0813">Transport</keyword>
<evidence type="ECO:0000313" key="7">
    <source>
        <dbReference type="Proteomes" id="UP001149821"/>
    </source>
</evidence>
<dbReference type="Gene3D" id="3.40.50.300">
    <property type="entry name" value="P-loop containing nucleotide triphosphate hydrolases"/>
    <property type="match status" value="2"/>
</dbReference>
<dbReference type="PROSITE" id="PS50893">
    <property type="entry name" value="ABC_TRANSPORTER_2"/>
    <property type="match status" value="2"/>
</dbReference>
<dbReference type="Proteomes" id="UP001149821">
    <property type="component" value="Unassembled WGS sequence"/>
</dbReference>
<dbReference type="RefSeq" id="WP_274143413.1">
    <property type="nucleotide sequence ID" value="NZ_JAJUBB010000012.1"/>
</dbReference>
<dbReference type="SUPFAM" id="SSF52540">
    <property type="entry name" value="P-loop containing nucleoside triphosphate hydrolases"/>
    <property type="match status" value="2"/>
</dbReference>
<keyword evidence="7" id="KW-1185">Reference proteome</keyword>
<protein>
    <submittedName>
        <fullName evidence="6">Sugar ABC transporter ATP-binding protein</fullName>
    </submittedName>
</protein>
<dbReference type="CDD" id="cd03216">
    <property type="entry name" value="ABC_Carb_Monos_I"/>
    <property type="match status" value="1"/>
</dbReference>
<keyword evidence="4 6" id="KW-0067">ATP-binding</keyword>
<dbReference type="EMBL" id="JAJUBB010000012">
    <property type="protein sequence ID" value="MDD1782780.1"/>
    <property type="molecule type" value="Genomic_DNA"/>
</dbReference>
<accession>A0ABT5QP74</accession>
<dbReference type="InterPro" id="IPR003439">
    <property type="entry name" value="ABC_transporter-like_ATP-bd"/>
</dbReference>
<gene>
    <name evidence="6" type="ORF">LRP49_16525</name>
</gene>
<name>A0ABT5QP74_9GAMM</name>
<keyword evidence="2" id="KW-0677">Repeat</keyword>
<dbReference type="PROSITE" id="PS00211">
    <property type="entry name" value="ABC_TRANSPORTER_1"/>
    <property type="match status" value="1"/>
</dbReference>
<dbReference type="SMART" id="SM00382">
    <property type="entry name" value="AAA"/>
    <property type="match status" value="2"/>
</dbReference>
<feature type="domain" description="ABC transporter" evidence="5">
    <location>
        <begin position="245"/>
        <end position="498"/>
    </location>
</feature>
<dbReference type="PANTHER" id="PTHR43790:SF9">
    <property type="entry name" value="GALACTOFURANOSE TRANSPORTER ATP-BINDING PROTEIN YTFR"/>
    <property type="match status" value="1"/>
</dbReference>
<dbReference type="InterPro" id="IPR027417">
    <property type="entry name" value="P-loop_NTPase"/>
</dbReference>
<organism evidence="6 7">
    <name type="scientific">Enterovibrio qingdaonensis</name>
    <dbReference type="NCBI Taxonomy" id="2899818"/>
    <lineage>
        <taxon>Bacteria</taxon>
        <taxon>Pseudomonadati</taxon>
        <taxon>Pseudomonadota</taxon>
        <taxon>Gammaproteobacteria</taxon>
        <taxon>Vibrionales</taxon>
        <taxon>Vibrionaceae</taxon>
        <taxon>Enterovibrio</taxon>
    </lineage>
</organism>
<feature type="domain" description="ABC transporter" evidence="5">
    <location>
        <begin position="5"/>
        <end position="241"/>
    </location>
</feature>
<evidence type="ECO:0000256" key="4">
    <source>
        <dbReference type="ARBA" id="ARBA00022840"/>
    </source>
</evidence>
<dbReference type="PANTHER" id="PTHR43790">
    <property type="entry name" value="CARBOHYDRATE TRANSPORT ATP-BINDING PROTEIN MG119-RELATED"/>
    <property type="match status" value="1"/>
</dbReference>
<dbReference type="Pfam" id="PF00005">
    <property type="entry name" value="ABC_tran"/>
    <property type="match status" value="2"/>
</dbReference>
<evidence type="ECO:0000313" key="6">
    <source>
        <dbReference type="EMBL" id="MDD1782780.1"/>
    </source>
</evidence>
<dbReference type="InterPro" id="IPR003593">
    <property type="entry name" value="AAA+_ATPase"/>
</dbReference>
<proteinExistence type="predicted"/>
<dbReference type="InterPro" id="IPR050107">
    <property type="entry name" value="ABC_carbohydrate_import_ATPase"/>
</dbReference>